<keyword evidence="8 11" id="KW-1133">Transmembrane helix</keyword>
<dbReference type="InterPro" id="IPR036890">
    <property type="entry name" value="HATPase_C_sf"/>
</dbReference>
<dbReference type="PROSITE" id="PS50109">
    <property type="entry name" value="HIS_KIN"/>
    <property type="match status" value="1"/>
</dbReference>
<evidence type="ECO:0000259" key="12">
    <source>
        <dbReference type="PROSITE" id="PS50109"/>
    </source>
</evidence>
<proteinExistence type="predicted"/>
<dbReference type="Pfam" id="PF02518">
    <property type="entry name" value="HATPase_c"/>
    <property type="match status" value="1"/>
</dbReference>
<gene>
    <name evidence="13" type="ORF">GFV13_01795</name>
</gene>
<keyword evidence="6 11" id="KW-0812">Transmembrane</keyword>
<keyword evidence="4" id="KW-1003">Cell membrane</keyword>
<comment type="subcellular location">
    <subcellularLocation>
        <location evidence="2">Cell membrane</location>
        <topology evidence="2">Multi-pass membrane protein</topology>
    </subcellularLocation>
</comment>
<accession>A0A843Z2Q1</accession>
<sequence>MIKRIFGLALQFLSDFWYLYASFMLTFLLLMWSVIMRSLSLDSMFDVLWGGCYILIVITCILFWKWYRAHKGLIQLLCEEEVHTLSSIATLSSHERMYQQLIKKQQLHQEKMQAQLNEDANDIQDYYAMWAHQIKVPLSVLDLMNQTGTIEKYETSNQLLVINQYLDMMLQFIRLKNFNQDIAYQDMSVQKSLRSVIKDYKYWFIHKDLAVSINEFDFSVVSDAKWLRFVFEQVIFNAIKYTPQGKINIICQNDNQVIIKDTGIGIAQNDLPMIFNQGYTGFNGRINSNASGLGLYMVKRILNNLGHDITIQSEVNVGTTVIINFQQTVIK</sequence>
<keyword evidence="9" id="KW-0902">Two-component regulatory system</keyword>
<evidence type="ECO:0000256" key="7">
    <source>
        <dbReference type="ARBA" id="ARBA00022777"/>
    </source>
</evidence>
<dbReference type="RefSeq" id="WP_059442014.1">
    <property type="nucleotide sequence ID" value="NZ_JALOCU010000001.1"/>
</dbReference>
<comment type="catalytic activity">
    <reaction evidence="1">
        <text>ATP + protein L-histidine = ADP + protein N-phospho-L-histidine.</text>
        <dbReference type="EC" id="2.7.13.3"/>
    </reaction>
</comment>
<dbReference type="SUPFAM" id="SSF55874">
    <property type="entry name" value="ATPase domain of HSP90 chaperone/DNA topoisomerase II/histidine kinase"/>
    <property type="match status" value="1"/>
</dbReference>
<name>A0A843Z2Q1_LEUME</name>
<dbReference type="EC" id="2.7.13.3" evidence="3"/>
<dbReference type="AlphaFoldDB" id="A0A843Z2Q1"/>
<keyword evidence="7 13" id="KW-0418">Kinase</keyword>
<dbReference type="InterPro" id="IPR050351">
    <property type="entry name" value="BphY/WalK/GraS-like"/>
</dbReference>
<dbReference type="GO" id="GO:0016036">
    <property type="term" value="P:cellular response to phosphate starvation"/>
    <property type="evidence" value="ECO:0007669"/>
    <property type="project" value="TreeGrafter"/>
</dbReference>
<evidence type="ECO:0000256" key="1">
    <source>
        <dbReference type="ARBA" id="ARBA00000085"/>
    </source>
</evidence>
<evidence type="ECO:0000256" key="9">
    <source>
        <dbReference type="ARBA" id="ARBA00023012"/>
    </source>
</evidence>
<evidence type="ECO:0000256" key="10">
    <source>
        <dbReference type="ARBA" id="ARBA00023136"/>
    </source>
</evidence>
<dbReference type="InterPro" id="IPR003594">
    <property type="entry name" value="HATPase_dom"/>
</dbReference>
<feature type="transmembrane region" description="Helical" evidence="11">
    <location>
        <begin position="47"/>
        <end position="67"/>
    </location>
</feature>
<evidence type="ECO:0000256" key="4">
    <source>
        <dbReference type="ARBA" id="ARBA00022475"/>
    </source>
</evidence>
<evidence type="ECO:0000256" key="8">
    <source>
        <dbReference type="ARBA" id="ARBA00022989"/>
    </source>
</evidence>
<dbReference type="EMBL" id="WIPA01000001">
    <property type="protein sequence ID" value="MQR26033.1"/>
    <property type="molecule type" value="Genomic_DNA"/>
</dbReference>
<dbReference type="GO" id="GO:0000155">
    <property type="term" value="F:phosphorelay sensor kinase activity"/>
    <property type="evidence" value="ECO:0007669"/>
    <property type="project" value="TreeGrafter"/>
</dbReference>
<reference evidence="13 14" key="1">
    <citation type="submission" date="2019-10" db="EMBL/GenBank/DDBJ databases">
        <title>WGS of Leuconostoc mesenteroides.</title>
        <authorList>
            <person name="Melo Bolivar J."/>
            <person name="Marino-Ramirez L."/>
            <person name="Villamil Diaz L.M."/>
        </authorList>
    </citation>
    <scope>NUCLEOTIDE SEQUENCE [LARGE SCALE GENOMIC DNA]</scope>
    <source>
        <strain evidence="13 14">M11</strain>
    </source>
</reference>
<dbReference type="PANTHER" id="PTHR45453">
    <property type="entry name" value="PHOSPHATE REGULON SENSOR PROTEIN PHOR"/>
    <property type="match status" value="1"/>
</dbReference>
<dbReference type="GO" id="GO:0004721">
    <property type="term" value="F:phosphoprotein phosphatase activity"/>
    <property type="evidence" value="ECO:0007669"/>
    <property type="project" value="TreeGrafter"/>
</dbReference>
<feature type="transmembrane region" description="Helical" evidence="11">
    <location>
        <begin position="12"/>
        <end position="35"/>
    </location>
</feature>
<dbReference type="GO" id="GO:0005886">
    <property type="term" value="C:plasma membrane"/>
    <property type="evidence" value="ECO:0007669"/>
    <property type="project" value="UniProtKB-SubCell"/>
</dbReference>
<evidence type="ECO:0000256" key="6">
    <source>
        <dbReference type="ARBA" id="ARBA00022692"/>
    </source>
</evidence>
<evidence type="ECO:0000256" key="2">
    <source>
        <dbReference type="ARBA" id="ARBA00004651"/>
    </source>
</evidence>
<evidence type="ECO:0000313" key="13">
    <source>
        <dbReference type="EMBL" id="MQR26033.1"/>
    </source>
</evidence>
<evidence type="ECO:0000313" key="14">
    <source>
        <dbReference type="Proteomes" id="UP000469952"/>
    </source>
</evidence>
<feature type="domain" description="Histidine kinase" evidence="12">
    <location>
        <begin position="129"/>
        <end position="329"/>
    </location>
</feature>
<protein>
    <recommendedName>
        <fullName evidence="3">histidine kinase</fullName>
        <ecNumber evidence="3">2.7.13.3</ecNumber>
    </recommendedName>
</protein>
<keyword evidence="5" id="KW-0808">Transferase</keyword>
<dbReference type="InterPro" id="IPR005467">
    <property type="entry name" value="His_kinase_dom"/>
</dbReference>
<comment type="caution">
    <text evidence="13">The sequence shown here is derived from an EMBL/GenBank/DDBJ whole genome shotgun (WGS) entry which is preliminary data.</text>
</comment>
<dbReference type="Proteomes" id="UP000469952">
    <property type="component" value="Unassembled WGS sequence"/>
</dbReference>
<evidence type="ECO:0000256" key="5">
    <source>
        <dbReference type="ARBA" id="ARBA00022679"/>
    </source>
</evidence>
<organism evidence="13 14">
    <name type="scientific">Leuconostoc mesenteroides</name>
    <dbReference type="NCBI Taxonomy" id="1245"/>
    <lineage>
        <taxon>Bacteria</taxon>
        <taxon>Bacillati</taxon>
        <taxon>Bacillota</taxon>
        <taxon>Bacilli</taxon>
        <taxon>Lactobacillales</taxon>
        <taxon>Lactobacillaceae</taxon>
        <taxon>Leuconostoc</taxon>
    </lineage>
</organism>
<dbReference type="Gene3D" id="3.30.565.10">
    <property type="entry name" value="Histidine kinase-like ATPase, C-terminal domain"/>
    <property type="match status" value="1"/>
</dbReference>
<evidence type="ECO:0000256" key="11">
    <source>
        <dbReference type="SAM" id="Phobius"/>
    </source>
</evidence>
<keyword evidence="10 11" id="KW-0472">Membrane</keyword>
<dbReference type="SMART" id="SM00387">
    <property type="entry name" value="HATPase_c"/>
    <property type="match status" value="1"/>
</dbReference>
<evidence type="ECO:0000256" key="3">
    <source>
        <dbReference type="ARBA" id="ARBA00012438"/>
    </source>
</evidence>
<dbReference type="PANTHER" id="PTHR45453:SF2">
    <property type="entry name" value="HISTIDINE KINASE"/>
    <property type="match status" value="1"/>
</dbReference>